<gene>
    <name evidence="1" type="ORF">EJ05DRAFT_23830</name>
</gene>
<keyword evidence="2" id="KW-1185">Reference proteome</keyword>
<dbReference type="AlphaFoldDB" id="A0A6A6WLF1"/>
<sequence>MYQCIITVSRQIYQKGNAGQPTMDHEYTRHCLKVTGDNTYIQARHNTMVPESQSLPCPPNKVTYGTPIHLIRLLRSMQQISRAQLEENVIVQPFPRCTRKLCYLQRYGAETSRAQS</sequence>
<reference evidence="1" key="1">
    <citation type="journal article" date="2020" name="Stud. Mycol.">
        <title>101 Dothideomycetes genomes: a test case for predicting lifestyles and emergence of pathogens.</title>
        <authorList>
            <person name="Haridas S."/>
            <person name="Albert R."/>
            <person name="Binder M."/>
            <person name="Bloem J."/>
            <person name="Labutti K."/>
            <person name="Salamov A."/>
            <person name="Andreopoulos B."/>
            <person name="Baker S."/>
            <person name="Barry K."/>
            <person name="Bills G."/>
            <person name="Bluhm B."/>
            <person name="Cannon C."/>
            <person name="Castanera R."/>
            <person name="Culley D."/>
            <person name="Daum C."/>
            <person name="Ezra D."/>
            <person name="Gonzalez J."/>
            <person name="Henrissat B."/>
            <person name="Kuo A."/>
            <person name="Liang C."/>
            <person name="Lipzen A."/>
            <person name="Lutzoni F."/>
            <person name="Magnuson J."/>
            <person name="Mondo S."/>
            <person name="Nolan M."/>
            <person name="Ohm R."/>
            <person name="Pangilinan J."/>
            <person name="Park H.-J."/>
            <person name="Ramirez L."/>
            <person name="Alfaro M."/>
            <person name="Sun H."/>
            <person name="Tritt A."/>
            <person name="Yoshinaga Y."/>
            <person name="Zwiers L.-H."/>
            <person name="Turgeon B."/>
            <person name="Goodwin S."/>
            <person name="Spatafora J."/>
            <person name="Crous P."/>
            <person name="Grigoriev I."/>
        </authorList>
    </citation>
    <scope>NUCLEOTIDE SEQUENCE</scope>
    <source>
        <strain evidence="1">CBS 121739</strain>
    </source>
</reference>
<dbReference type="Proteomes" id="UP000799437">
    <property type="component" value="Unassembled WGS sequence"/>
</dbReference>
<protein>
    <submittedName>
        <fullName evidence="1">Uncharacterized protein</fullName>
    </submittedName>
</protein>
<dbReference type="GeneID" id="54481084"/>
<accession>A0A6A6WLF1</accession>
<dbReference type="RefSeq" id="XP_033605486.1">
    <property type="nucleotide sequence ID" value="XM_033740030.1"/>
</dbReference>
<dbReference type="EMBL" id="ML996565">
    <property type="protein sequence ID" value="KAF2763035.1"/>
    <property type="molecule type" value="Genomic_DNA"/>
</dbReference>
<evidence type="ECO:0000313" key="2">
    <source>
        <dbReference type="Proteomes" id="UP000799437"/>
    </source>
</evidence>
<name>A0A6A6WLF1_9PEZI</name>
<proteinExistence type="predicted"/>
<organism evidence="1 2">
    <name type="scientific">Pseudovirgaria hyperparasitica</name>
    <dbReference type="NCBI Taxonomy" id="470096"/>
    <lineage>
        <taxon>Eukaryota</taxon>
        <taxon>Fungi</taxon>
        <taxon>Dikarya</taxon>
        <taxon>Ascomycota</taxon>
        <taxon>Pezizomycotina</taxon>
        <taxon>Dothideomycetes</taxon>
        <taxon>Dothideomycetes incertae sedis</taxon>
        <taxon>Acrospermales</taxon>
        <taxon>Acrospermaceae</taxon>
        <taxon>Pseudovirgaria</taxon>
    </lineage>
</organism>
<evidence type="ECO:0000313" key="1">
    <source>
        <dbReference type="EMBL" id="KAF2763035.1"/>
    </source>
</evidence>